<dbReference type="AlphaFoldDB" id="A0A645BCL5"/>
<proteinExistence type="predicted"/>
<evidence type="ECO:0000313" key="1">
    <source>
        <dbReference type="EMBL" id="MPM63072.1"/>
    </source>
</evidence>
<name>A0A645BCL5_9ZZZZ</name>
<gene>
    <name evidence="1" type="ORF">SDC9_109952</name>
</gene>
<comment type="caution">
    <text evidence="1">The sequence shown here is derived from an EMBL/GenBank/DDBJ whole genome shotgun (WGS) entry which is preliminary data.</text>
</comment>
<accession>A0A645BCL5</accession>
<organism evidence="1">
    <name type="scientific">bioreactor metagenome</name>
    <dbReference type="NCBI Taxonomy" id="1076179"/>
    <lineage>
        <taxon>unclassified sequences</taxon>
        <taxon>metagenomes</taxon>
        <taxon>ecological metagenomes</taxon>
    </lineage>
</organism>
<reference evidence="1" key="1">
    <citation type="submission" date="2019-08" db="EMBL/GenBank/DDBJ databases">
        <authorList>
            <person name="Kucharzyk K."/>
            <person name="Murdoch R.W."/>
            <person name="Higgins S."/>
            <person name="Loffler F."/>
        </authorList>
    </citation>
    <scope>NUCLEOTIDE SEQUENCE</scope>
</reference>
<sequence length="104" mass="12006">MLLGIHYHGTQLWHHMPRIKARLTILALPMLRQVDGQHLPTLGTYNFRKGPALLLAAAFAMDKEINPIVRLTIQHRRNGVNCKFFFSHMVILFLFASPSKAWME</sequence>
<protein>
    <submittedName>
        <fullName evidence="1">Uncharacterized protein</fullName>
    </submittedName>
</protein>
<dbReference type="EMBL" id="VSSQ01019200">
    <property type="protein sequence ID" value="MPM63072.1"/>
    <property type="molecule type" value="Genomic_DNA"/>
</dbReference>